<dbReference type="InterPro" id="IPR008984">
    <property type="entry name" value="SMAD_FHA_dom_sf"/>
</dbReference>
<dbReference type="InterPro" id="IPR050923">
    <property type="entry name" value="Cell_Proc_Reg/RNA_Proc"/>
</dbReference>
<comment type="caution">
    <text evidence="3">The sequence shown here is derived from an EMBL/GenBank/DDBJ whole genome shotgun (WGS) entry which is preliminary data.</text>
</comment>
<gene>
    <name evidence="3" type="ORF">A5630_14705</name>
</gene>
<proteinExistence type="predicted"/>
<evidence type="ECO:0000256" key="1">
    <source>
        <dbReference type="ARBA" id="ARBA00022553"/>
    </source>
</evidence>
<sequence length="147" mass="15935">MSLTDDARLGDDVAVHTTAIHRVITERAEDQAVHQTVSEVCPGSGVLVITRGPGPGGQFLLADDVVAAGRHPDSAVFLDDITVSRHHAEIRWLDNEYWIIDCGSLNGTYVNGALVQSLPLTSGDEIQIGKFRLGFTCRPHDRWPGGH</sequence>
<protein>
    <recommendedName>
        <fullName evidence="2">FHA domain-containing protein</fullName>
    </recommendedName>
</protein>
<feature type="domain" description="FHA" evidence="2">
    <location>
        <begin position="66"/>
        <end position="115"/>
    </location>
</feature>
<dbReference type="PANTHER" id="PTHR23308">
    <property type="entry name" value="NUCLEAR INHIBITOR OF PROTEIN PHOSPHATASE-1"/>
    <property type="match status" value="1"/>
</dbReference>
<organism evidence="3 4">
    <name type="scientific">Mycolicibacterium mucogenicum</name>
    <name type="common">Mycobacterium mucogenicum</name>
    <dbReference type="NCBI Taxonomy" id="56689"/>
    <lineage>
        <taxon>Bacteria</taxon>
        <taxon>Bacillati</taxon>
        <taxon>Actinomycetota</taxon>
        <taxon>Actinomycetes</taxon>
        <taxon>Mycobacteriales</taxon>
        <taxon>Mycobacteriaceae</taxon>
        <taxon>Mycolicibacterium</taxon>
    </lineage>
</organism>
<reference evidence="3 4" key="1">
    <citation type="submission" date="2016-06" db="EMBL/GenBank/DDBJ databases">
        <authorList>
            <person name="Kjaerup R.B."/>
            <person name="Dalgaard T.S."/>
            <person name="Juul-Madsen H.R."/>
        </authorList>
    </citation>
    <scope>NUCLEOTIDE SEQUENCE [LARGE SCALE GENOMIC DNA]</scope>
    <source>
        <strain evidence="3 4">1127319.6</strain>
    </source>
</reference>
<dbReference type="PROSITE" id="PS50006">
    <property type="entry name" value="FHA_DOMAIN"/>
    <property type="match status" value="1"/>
</dbReference>
<evidence type="ECO:0000259" key="2">
    <source>
        <dbReference type="PROSITE" id="PS50006"/>
    </source>
</evidence>
<accession>A0A1A3HC12</accession>
<evidence type="ECO:0000313" key="4">
    <source>
        <dbReference type="Proteomes" id="UP000093898"/>
    </source>
</evidence>
<dbReference type="Gene3D" id="2.60.200.20">
    <property type="match status" value="1"/>
</dbReference>
<dbReference type="SMART" id="SM00240">
    <property type="entry name" value="FHA"/>
    <property type="match status" value="1"/>
</dbReference>
<dbReference type="AlphaFoldDB" id="A0A1A3HC12"/>
<dbReference type="STRING" id="56689.GCA_001291445_00733"/>
<dbReference type="OrthoDB" id="9815925at2"/>
<evidence type="ECO:0000313" key="3">
    <source>
        <dbReference type="EMBL" id="OBJ45153.1"/>
    </source>
</evidence>
<dbReference type="SUPFAM" id="SSF49879">
    <property type="entry name" value="SMAD/FHA domain"/>
    <property type="match status" value="1"/>
</dbReference>
<keyword evidence="1" id="KW-0597">Phosphoprotein</keyword>
<dbReference type="RefSeq" id="WP_064979269.1">
    <property type="nucleotide sequence ID" value="NZ_LZLC01000043.1"/>
</dbReference>
<name>A0A1A3HC12_MYCMU</name>
<dbReference type="EMBL" id="LZLC01000043">
    <property type="protein sequence ID" value="OBJ45153.1"/>
    <property type="molecule type" value="Genomic_DNA"/>
</dbReference>
<dbReference type="Proteomes" id="UP000093898">
    <property type="component" value="Unassembled WGS sequence"/>
</dbReference>
<dbReference type="Pfam" id="PF00498">
    <property type="entry name" value="FHA"/>
    <property type="match status" value="1"/>
</dbReference>
<dbReference type="InterPro" id="IPR000253">
    <property type="entry name" value="FHA_dom"/>
</dbReference>